<dbReference type="OrthoDB" id="10262360at2759"/>
<dbReference type="SUPFAM" id="SSF50978">
    <property type="entry name" value="WD40 repeat-like"/>
    <property type="match status" value="1"/>
</dbReference>
<dbReference type="InterPro" id="IPR004083">
    <property type="entry name" value="Raptor"/>
</dbReference>
<dbReference type="GO" id="GO:0005737">
    <property type="term" value="C:cytoplasm"/>
    <property type="evidence" value="ECO:0007669"/>
    <property type="project" value="TreeGrafter"/>
</dbReference>
<protein>
    <recommendedName>
        <fullName evidence="3">Raptor N-terminal CASPase-like domain-containing protein</fullName>
    </recommendedName>
</protein>
<dbReference type="GO" id="GO:0030307">
    <property type="term" value="P:positive regulation of cell growth"/>
    <property type="evidence" value="ECO:0007669"/>
    <property type="project" value="TreeGrafter"/>
</dbReference>
<dbReference type="GO" id="GO:0009267">
    <property type="term" value="P:cellular response to starvation"/>
    <property type="evidence" value="ECO:0007669"/>
    <property type="project" value="TreeGrafter"/>
</dbReference>
<accession>A0A1J4JUK4</accession>
<dbReference type="AlphaFoldDB" id="A0A1J4JUK4"/>
<evidence type="ECO:0000313" key="2">
    <source>
        <dbReference type="Proteomes" id="UP000179807"/>
    </source>
</evidence>
<dbReference type="RefSeq" id="XP_068354069.1">
    <property type="nucleotide sequence ID" value="XM_068508392.1"/>
</dbReference>
<comment type="caution">
    <text evidence="1">The sequence shown here is derived from an EMBL/GenBank/DDBJ whole genome shotgun (WGS) entry which is preliminary data.</text>
</comment>
<organism evidence="1 2">
    <name type="scientific">Tritrichomonas foetus</name>
    <dbReference type="NCBI Taxonomy" id="1144522"/>
    <lineage>
        <taxon>Eukaryota</taxon>
        <taxon>Metamonada</taxon>
        <taxon>Parabasalia</taxon>
        <taxon>Tritrichomonadida</taxon>
        <taxon>Tritrichomonadidae</taxon>
        <taxon>Tritrichomonas</taxon>
    </lineage>
</organism>
<dbReference type="GO" id="GO:0010506">
    <property type="term" value="P:regulation of autophagy"/>
    <property type="evidence" value="ECO:0007669"/>
    <property type="project" value="TreeGrafter"/>
</dbReference>
<gene>
    <name evidence="1" type="ORF">TRFO_32229</name>
</gene>
<dbReference type="SUPFAM" id="SSF48371">
    <property type="entry name" value="ARM repeat"/>
    <property type="match status" value="1"/>
</dbReference>
<name>A0A1J4JUK4_9EUKA</name>
<evidence type="ECO:0000313" key="1">
    <source>
        <dbReference type="EMBL" id="OHT00933.1"/>
    </source>
</evidence>
<dbReference type="VEuPathDB" id="TrichDB:TRFO_32229"/>
<dbReference type="GO" id="GO:0031931">
    <property type="term" value="C:TORC1 complex"/>
    <property type="evidence" value="ECO:0007669"/>
    <property type="project" value="InterPro"/>
</dbReference>
<dbReference type="GO" id="GO:0031929">
    <property type="term" value="P:TOR signaling"/>
    <property type="evidence" value="ECO:0007669"/>
    <property type="project" value="InterPro"/>
</dbReference>
<dbReference type="GeneID" id="94843096"/>
<reference evidence="1" key="1">
    <citation type="submission" date="2016-10" db="EMBL/GenBank/DDBJ databases">
        <authorList>
            <person name="Benchimol M."/>
            <person name="Almeida L.G."/>
            <person name="Vasconcelos A.T."/>
            <person name="Perreira-Neves A."/>
            <person name="Rosa I.A."/>
            <person name="Tasca T."/>
            <person name="Bogo M.R."/>
            <person name="de Souza W."/>
        </authorList>
    </citation>
    <scope>NUCLEOTIDE SEQUENCE [LARGE SCALE GENOMIC DNA]</scope>
    <source>
        <strain evidence="1">K</strain>
    </source>
</reference>
<dbReference type="GO" id="GO:0030674">
    <property type="term" value="F:protein-macromolecule adaptor activity"/>
    <property type="evidence" value="ECO:0007669"/>
    <property type="project" value="TreeGrafter"/>
</dbReference>
<dbReference type="Proteomes" id="UP000179807">
    <property type="component" value="Unassembled WGS sequence"/>
</dbReference>
<dbReference type="PRINTS" id="PR01547">
    <property type="entry name" value="YEAST176DUF"/>
</dbReference>
<sequence>MILSRYLTLKRINEWCINFLHKYKHDKENMQNTNLSWKEHLDNLIESESSTKWKPFPERYLSLHTDKPVITRQISTKFPSVHVIAKITEDFASETSVQDDESIPSKVFCWRDVSTLSLRVAFKTVRAGLEREYRNVIENISFDIKSFSSNDHSSNLPEMLPDYLIYHIIDPSLSQSQVTTRVSKLVSSYSNNKISSMKRTSSFCPTSIPSTIDSSSLTQFCESISRPAIFIFDCPNAIRLLNTLRVIKNKDFFILGASSGILPFAPHLPYDLFTSCLLTPARVALLIQTKSYEDLNCGVLSPIDIHDLITLIDNSSISEQILNCLEHSLDHFADRIALESLENNIPLFEQVFRRDPLVAKMFYHFIFACRMMKFVSSTPVSYPALPDMTKHPLWETFDLQVDRALYSLRKNKINSFSIDSLLGEQMMLLESWLSFPAAHREMPDELSSLAVLLDSTKYFERAIKFIAQFLSISATTTEKFLNTRAFPVLLAKIPKITSYNKETAADFSFSVAASILLSPSLRPEFDPYIYCWNDILLKEKDHDNDAITEQLIVSCFCCLLQFEGAILKMNCHSLDGLLNHTSARVRTLTHLLFKKMHIPLELPLKKVSDEDDPLCRAALVSRIAESINEENKVELFFDLILSLSDPFSLTREEAIIALGDVLRNETPSFFEAFSEYLKTFNEDQIRHPIVQLLSRELEILTYDPSKRVQNRFSDFLQYLLSLIQEKETKSSNNDKITTYNSNNAGANKICIDKSPLVNESEIGNENKKYNNGLESNLLAYCLSTIVHYTTEADDECNTIAHTPLSGKLIGIPAVSPSGLLSCGDSDGIIHCQTPNMTMQFDFFNQAFTSPLLKTRFDPLLAKRVQRRCVLSYEKFIDDEKLLAVSNTSQVIVIDTHSIDEPSCSFWMEQPDICDHVMTDYNYTTFKLISSSFGRSTVSIFDLEKQKKTLETRIERDTISCLQWMQPFSSLFFICQKNFSIYDERVCQVVTSALFRDPNDLVVGCNAANAMPMNIIIAKESGELSMIDLRIMREVTRKNTNKPIKMFDIHRQLPFGFGLVDNTAFSVSFDSGALSLEMKEFSVPIHSFALHMNEAACVVRTGSRATYLDIRLD</sequence>
<dbReference type="GO" id="GO:0071230">
    <property type="term" value="P:cellular response to amino acid stimulus"/>
    <property type="evidence" value="ECO:0007669"/>
    <property type="project" value="TreeGrafter"/>
</dbReference>
<dbReference type="InterPro" id="IPR036322">
    <property type="entry name" value="WD40_repeat_dom_sf"/>
</dbReference>
<evidence type="ECO:0008006" key="3">
    <source>
        <dbReference type="Google" id="ProtNLM"/>
    </source>
</evidence>
<proteinExistence type="predicted"/>
<dbReference type="InterPro" id="IPR016024">
    <property type="entry name" value="ARM-type_fold"/>
</dbReference>
<dbReference type="PANTHER" id="PTHR12848">
    <property type="entry name" value="REGULATORY-ASSOCIATED PROTEIN OF MTOR"/>
    <property type="match status" value="1"/>
</dbReference>
<dbReference type="EMBL" id="MLAK01000931">
    <property type="protein sequence ID" value="OHT00933.1"/>
    <property type="molecule type" value="Genomic_DNA"/>
</dbReference>
<dbReference type="PANTHER" id="PTHR12848:SF16">
    <property type="entry name" value="REGULATORY-ASSOCIATED PROTEIN OF MTOR"/>
    <property type="match status" value="1"/>
</dbReference>
<keyword evidence="2" id="KW-1185">Reference proteome</keyword>